<proteinExistence type="predicted"/>
<reference evidence="1" key="1">
    <citation type="submission" date="2021-01" db="EMBL/GenBank/DDBJ databases">
        <title>Complete genome sequence of Clostridiales bacterium R-7.</title>
        <authorList>
            <person name="Mahoney-Kurpe S.C."/>
            <person name="Palevich N."/>
            <person name="Koike S."/>
            <person name="Moon C.D."/>
            <person name="Attwood G.T."/>
        </authorList>
    </citation>
    <scope>NUCLEOTIDE SEQUENCE</scope>
    <source>
        <strain evidence="1">R-7</strain>
    </source>
</reference>
<keyword evidence="2" id="KW-1185">Reference proteome</keyword>
<evidence type="ECO:0000313" key="2">
    <source>
        <dbReference type="Proteomes" id="UP000682782"/>
    </source>
</evidence>
<sequence>MSWKIRIWSALLIGLTIQLVCGCIITAGAETHISKRIATLGESYIDIDVDAPVEPPTTVPRIKVERVRFKRKEIKEVLDKYRPAPQKGESWQFEISSSLNPDFGLIWCEEDGLYGPFWCYENALHIPLDETDESLRVADMTARAFLNELGLPYEYPFYVVASMGKEGRDAELIRIAARLTLDGIPCNTTIGWTRYSNGGGNGDATPGAFLTMTRDGKLGTAIIRNPVKIIECLDDTTPIRDWESILEADKERIMDRFCTGENAGSTFTLKQVQFVMMVDARQNAYPAWTYIFDRYMPANNNRDSYTYHYQITYDAWTGEPVW</sequence>
<evidence type="ECO:0000313" key="1">
    <source>
        <dbReference type="EMBL" id="QUC66964.1"/>
    </source>
</evidence>
<dbReference type="EMBL" id="CP068393">
    <property type="protein sequence ID" value="QUC66964.1"/>
    <property type="molecule type" value="Genomic_DNA"/>
</dbReference>
<organism evidence="1 2">
    <name type="scientific">Aristaeella hokkaidonensis</name>
    <dbReference type="NCBI Taxonomy" id="3046382"/>
    <lineage>
        <taxon>Bacteria</taxon>
        <taxon>Bacillati</taxon>
        <taxon>Bacillota</taxon>
        <taxon>Clostridia</taxon>
        <taxon>Eubacteriales</taxon>
        <taxon>Aristaeellaceae</taxon>
        <taxon>Aristaeella</taxon>
    </lineage>
</organism>
<name>A0AC61N6F9_9FIRM</name>
<accession>A0AC61N6F9</accession>
<dbReference type="Proteomes" id="UP000682782">
    <property type="component" value="Chromosome"/>
</dbReference>
<protein>
    <submittedName>
        <fullName evidence="1">Uncharacterized protein</fullName>
    </submittedName>
</protein>
<gene>
    <name evidence="1" type="ORF">JYE49_14175</name>
</gene>